<dbReference type="Proteomes" id="UP000178820">
    <property type="component" value="Unassembled WGS sequence"/>
</dbReference>
<dbReference type="EMBL" id="MHOT01000012">
    <property type="protein sequence ID" value="OGZ69325.1"/>
    <property type="molecule type" value="Genomic_DNA"/>
</dbReference>
<organism evidence="3 4">
    <name type="scientific">Candidatus Staskawiczbacteria bacterium RIFCSPHIGHO2_02_FULL_42_22</name>
    <dbReference type="NCBI Taxonomy" id="1802207"/>
    <lineage>
        <taxon>Bacteria</taxon>
        <taxon>Candidatus Staskawicziibacteriota</taxon>
    </lineage>
</organism>
<keyword evidence="2" id="KW-0812">Transmembrane</keyword>
<gene>
    <name evidence="3" type="ORF">A3D44_02600</name>
</gene>
<feature type="region of interest" description="Disordered" evidence="1">
    <location>
        <begin position="1243"/>
        <end position="1263"/>
    </location>
</feature>
<name>A0A1G2I3J2_9BACT</name>
<evidence type="ECO:0000313" key="4">
    <source>
        <dbReference type="Proteomes" id="UP000178820"/>
    </source>
</evidence>
<accession>A0A1G2I3J2</accession>
<comment type="caution">
    <text evidence="3">The sequence shown here is derived from an EMBL/GenBank/DDBJ whole genome shotgun (WGS) entry which is preliminary data.</text>
</comment>
<keyword evidence="2" id="KW-0472">Membrane</keyword>
<dbReference type="STRING" id="1802207.A3D44_02600"/>
<evidence type="ECO:0000313" key="3">
    <source>
        <dbReference type="EMBL" id="OGZ69325.1"/>
    </source>
</evidence>
<feature type="transmembrane region" description="Helical" evidence="2">
    <location>
        <begin position="54"/>
        <end position="76"/>
    </location>
</feature>
<protein>
    <submittedName>
        <fullName evidence="3">Uncharacterized protein</fullName>
    </submittedName>
</protein>
<keyword evidence="2" id="KW-1133">Transmembrane helix</keyword>
<evidence type="ECO:0000256" key="2">
    <source>
        <dbReference type="SAM" id="Phobius"/>
    </source>
</evidence>
<proteinExistence type="predicted"/>
<evidence type="ECO:0000256" key="1">
    <source>
        <dbReference type="SAM" id="MobiDB-lite"/>
    </source>
</evidence>
<feature type="transmembrane region" description="Helical" evidence="2">
    <location>
        <begin position="97"/>
        <end position="114"/>
    </location>
</feature>
<sequence>MIKKPKKLIYFFAVFLIGFLLLTVSYSALALEVQYPHIPGFSDIKNGSTLPDYINYFFGFIMVTAGIIAVISIAIGGLRMLISAGNPGARGEAMDRIFGGVLGIILLMFSYVILETINPQLVNLQETSVVSLNKGMFLGEPKEGQAMNNNSHSITANFAQKLLINNPLAVAIAKADGSFYSQFNIEDYDITPLPESIINRTFKPGSFVWNNCPGCVEGDGPGKFLRVTYRSEGEEFNDDDTAAKRVHLPDIETTDENFDEVSFSLYGVKDLDWAEKTPGIYLFKTDDCTGLPTRVITSSGQIPPGFQNQVRSAQILNGNEEGDPRYGFILNTSPDLKGTCSQPFMNYEASDPDYEDGEDHDSEDEAPCFPIINDSPSCDFTVPQTHNVCVNQTCTQVDGVGDNACNTSSDCLPQTHNECVNQACQEISGAGDNKCTSNSECLPTCNTDTQKCEVGGGGKSCNSDSECTTSVHNECVNQACQEVSGAGDNKCTSNSECLPTCNTDTQKCEVGGGGKSCNSDSECTPQLAVLTIKKVVDNAGVGNSNCESFQTYRLFDYNHSEWLGLNLCPSGTVDIPLEAGYYAFMENERRPPYKATYEGACPSTNIIQVTEGQNATCTVTNTYSYGCNSQNQCVEGGTVKGCDIANGDADCTAPTGKCSTNPSQTYTCSPSNNGAPCTSANVCKPRCNSQNKCVQGLTEGPECSNLGGDCTASILVTKECDPVGDQGRFIMRKDGQNMNGPNTPDIGCGESASAQVTPGRDYIISEAPGNSTTDLSKYDTVIGGECDRSGRFTAKVGVNRCTITNNKKHAYLQIKKECSPTDDTGHFDLRIDGITTYSQNMDCVNNTTTPRRDVGTGTHTVSELAGSNTNLFDYTTTIDCGSGATSGTSKTITLQKDDDKLCTITNTKKPPGSASIKVVKQCNPSSDPGRFKATINGEIASNQELTCTGPTSSVTINVSPGNYLVGEVAGSGTNLSQYNPPVFGGDCTQSGQIIAEVGKTNSCIITNSPKTASSATLRFHKTVFNSDNNGSPDYSPNDFGPFTLQNTSRSYTFNVDASGDAIITNIVPDTYSIIENYQDYYEATYTGTGGACNGNNIIPLGPGETKECIIFNRWEGGILVLHKIIKDGDLKSEDFLPFIYDADLDYGQFYTWGVPIPVYAGHQLYVSEIIPANSNYTGQFAPPSDCDANGGIILDVDQWADCNITNTYQPSPSDTMLTVIKKVVGGPLDGQSSQFRMTIAGSAGPAVQGDNSFPGTDDPGTPKMLSITGPTDYRVEESSVSGYTMTYYNNCSGTINPGDHIICSITNTYQLGAGLINPQNAILANVSTSIINKIRPEIISLASPMRIRLAATVDDRGGVGSDPIAFPASYIYVIKGYNPGNPEFDTPGTGVSLYAGTRYKYLPPSTIKQHFILDGTTDCDDTYQTCWPYTNTDDLLKEIGDIQPGFGQNQDICKRTYIYPCTQYIDHQGSYLTVLYTQNQGNPYNQTCSTFINSVDFIRDTNNIPIGSTPINNPLPTNSNIDVNSDISIFDNNKYVCRVDIFPILP</sequence>
<reference evidence="3 4" key="1">
    <citation type="journal article" date="2016" name="Nat. Commun.">
        <title>Thousands of microbial genomes shed light on interconnected biogeochemical processes in an aquifer system.</title>
        <authorList>
            <person name="Anantharaman K."/>
            <person name="Brown C.T."/>
            <person name="Hug L.A."/>
            <person name="Sharon I."/>
            <person name="Castelle C.J."/>
            <person name="Probst A.J."/>
            <person name="Thomas B.C."/>
            <person name="Singh A."/>
            <person name="Wilkins M.J."/>
            <person name="Karaoz U."/>
            <person name="Brodie E.L."/>
            <person name="Williams K.H."/>
            <person name="Hubbard S.S."/>
            <person name="Banfield J.F."/>
        </authorList>
    </citation>
    <scope>NUCLEOTIDE SEQUENCE [LARGE SCALE GENOMIC DNA]</scope>
</reference>